<dbReference type="GO" id="GO:0036503">
    <property type="term" value="P:ERAD pathway"/>
    <property type="evidence" value="ECO:0007669"/>
    <property type="project" value="TreeGrafter"/>
</dbReference>
<dbReference type="GO" id="GO:0004497">
    <property type="term" value="F:monooxygenase activity"/>
    <property type="evidence" value="ECO:0007669"/>
    <property type="project" value="TreeGrafter"/>
</dbReference>
<comment type="caution">
    <text evidence="2">The sequence shown here is derived from an EMBL/GenBank/DDBJ whole genome shotgun (WGS) entry which is preliminary data.</text>
</comment>
<dbReference type="InterPro" id="IPR050982">
    <property type="entry name" value="Auxin_biosynth/cation_transpt"/>
</dbReference>
<dbReference type="PANTHER" id="PTHR43539:SF23">
    <property type="entry name" value="FAD-DEPENDENT OXIDOREDUCTASE DOMAIN-CONTAINING PROTEIN 2"/>
    <property type="match status" value="1"/>
</dbReference>
<dbReference type="GO" id="GO:0050660">
    <property type="term" value="F:flavin adenine dinucleotide binding"/>
    <property type="evidence" value="ECO:0007669"/>
    <property type="project" value="TreeGrafter"/>
</dbReference>
<dbReference type="SUPFAM" id="SSF51905">
    <property type="entry name" value="FAD/NAD(P)-binding domain"/>
    <property type="match status" value="1"/>
</dbReference>
<keyword evidence="3" id="KW-1185">Reference proteome</keyword>
<organism evidence="2 3">
    <name type="scientific">Bugula neritina</name>
    <name type="common">Brown bryozoan</name>
    <name type="synonym">Sertularia neritina</name>
    <dbReference type="NCBI Taxonomy" id="10212"/>
    <lineage>
        <taxon>Eukaryota</taxon>
        <taxon>Metazoa</taxon>
        <taxon>Spiralia</taxon>
        <taxon>Lophotrochozoa</taxon>
        <taxon>Bryozoa</taxon>
        <taxon>Gymnolaemata</taxon>
        <taxon>Cheilostomatida</taxon>
        <taxon>Flustrina</taxon>
        <taxon>Buguloidea</taxon>
        <taxon>Bugulidae</taxon>
        <taxon>Bugula</taxon>
    </lineage>
</organism>
<dbReference type="Pfam" id="PF13738">
    <property type="entry name" value="Pyr_redox_3"/>
    <property type="match status" value="1"/>
</dbReference>
<dbReference type="Proteomes" id="UP000593567">
    <property type="component" value="Unassembled WGS sequence"/>
</dbReference>
<evidence type="ECO:0000313" key="3">
    <source>
        <dbReference type="Proteomes" id="UP000593567"/>
    </source>
</evidence>
<reference evidence="2" key="1">
    <citation type="submission" date="2020-06" db="EMBL/GenBank/DDBJ databases">
        <title>Draft genome of Bugula neritina, a colonial animal packing powerful symbionts and potential medicines.</title>
        <authorList>
            <person name="Rayko M."/>
        </authorList>
    </citation>
    <scope>NUCLEOTIDE SEQUENCE [LARGE SCALE GENOMIC DNA]</scope>
    <source>
        <strain evidence="2">Kwan_BN1</strain>
    </source>
</reference>
<dbReference type="InterPro" id="IPR036188">
    <property type="entry name" value="FAD/NAD-bd_sf"/>
</dbReference>
<keyword evidence="1" id="KW-0560">Oxidoreductase</keyword>
<evidence type="ECO:0000313" key="2">
    <source>
        <dbReference type="EMBL" id="KAF6036630.1"/>
    </source>
</evidence>
<dbReference type="Gene3D" id="3.50.50.60">
    <property type="entry name" value="FAD/NAD(P)-binding domain"/>
    <property type="match status" value="2"/>
</dbReference>
<dbReference type="PANTHER" id="PTHR43539">
    <property type="entry name" value="FLAVIN-BINDING MONOOXYGENASE-LIKE PROTEIN (AFU_ORTHOLOGUE AFUA_4G09220)"/>
    <property type="match status" value="1"/>
</dbReference>
<dbReference type="OrthoDB" id="66881at2759"/>
<dbReference type="EMBL" id="VXIV02000695">
    <property type="protein sequence ID" value="KAF6036630.1"/>
    <property type="molecule type" value="Genomic_DNA"/>
</dbReference>
<sequence>MMSPYSAHSLYQKEFNMAERLFLVAAMLLTCQVVSVMSSRDYCIVGAGPSGLQLGSLLQISNRDYIIYERGGAPGNFFYKYPRHGQLISINKRHTGKLNDEFNMRHDWNSLLTDNLDLRMTKYSKEFFPPKQSLTQYLKDFAEYYNLNIQYNTEISDITPPNASVSGSVFGMRDQHDNTYNCKVLIMATGYSKEKKVTFPGSEHVEYYSEISVNPDDYEGLSVLILGKGNSAFETADNILPATNFVHMVGRSRVKLSWETHYVGDLRAVNNGLLDTYQLKSLDGMVESPVEEIIFVKLPNGKLHLNMSDAELLDAFSMREDYDKIISCLGFEYDFSAFNQSGPHPLPHMRYTKFPHIQHTYESVQVPGLFFAGTSTHSLDFRKSAGGFIHGFRYTTRALFNLLEWRFEGVPWPSVTLSWMDMVPTIVKRINEASATYQMFSVLGDIILINDDDKTFRMLEEFPVKLLADIHKHTGWNGTRAIVMLFEYGPDFSGPGKDIFRETRATGEPSEAHQSNFLHPTFYYYDKIPTGIILLYYSNLRQCNMYYIIIFILLC</sequence>
<protein>
    <submittedName>
        <fullName evidence="2">Uncharacterized protein</fullName>
    </submittedName>
</protein>
<name>A0A7J7KD92_BUGNE</name>
<proteinExistence type="predicted"/>
<dbReference type="FunFam" id="3.50.50.60:FF:000300">
    <property type="entry name" value="FAD-dependent oxidoreductase domain-containing 2"/>
    <property type="match status" value="1"/>
</dbReference>
<dbReference type="GO" id="GO:0005788">
    <property type="term" value="C:endoplasmic reticulum lumen"/>
    <property type="evidence" value="ECO:0007669"/>
    <property type="project" value="TreeGrafter"/>
</dbReference>
<accession>A0A7J7KD92</accession>
<dbReference type="AlphaFoldDB" id="A0A7J7KD92"/>
<gene>
    <name evidence="2" type="ORF">EB796_005077</name>
</gene>
<evidence type="ECO:0000256" key="1">
    <source>
        <dbReference type="ARBA" id="ARBA00023002"/>
    </source>
</evidence>